<keyword evidence="3" id="KW-0694">RNA-binding</keyword>
<evidence type="ECO:0000313" key="6">
    <source>
        <dbReference type="Proteomes" id="UP000695022"/>
    </source>
</evidence>
<dbReference type="GeneID" id="106817321"/>
<feature type="domain" description="RRM" evidence="5">
    <location>
        <begin position="79"/>
        <end position="164"/>
    </location>
</feature>
<keyword evidence="6" id="KW-1185">Reference proteome</keyword>
<dbReference type="InterPro" id="IPR000504">
    <property type="entry name" value="RRM_dom"/>
</dbReference>
<feature type="region of interest" description="Disordered" evidence="4">
    <location>
        <begin position="240"/>
        <end position="278"/>
    </location>
</feature>
<protein>
    <submittedName>
        <fullName evidence="7">RNA-binding protein squid-like isoform X1</fullName>
    </submittedName>
</protein>
<dbReference type="InterPro" id="IPR035979">
    <property type="entry name" value="RBD_domain_sf"/>
</dbReference>
<feature type="compositionally biased region" description="Basic and acidic residues" evidence="4">
    <location>
        <begin position="49"/>
        <end position="78"/>
    </location>
</feature>
<feature type="compositionally biased region" description="Gly residues" evidence="4">
    <location>
        <begin position="245"/>
        <end position="263"/>
    </location>
</feature>
<dbReference type="CDD" id="cd12325">
    <property type="entry name" value="RRM1_hnRNPA_hnRNPD_like"/>
    <property type="match status" value="1"/>
</dbReference>
<evidence type="ECO:0000256" key="4">
    <source>
        <dbReference type="SAM" id="MobiDB-lite"/>
    </source>
</evidence>
<evidence type="ECO:0000313" key="7">
    <source>
        <dbReference type="RefSeq" id="XP_014677469.1"/>
    </source>
</evidence>
<dbReference type="PANTHER" id="PTHR48033:SF10">
    <property type="entry name" value="RNA-BINDING PROTEIN SQUID"/>
    <property type="match status" value="1"/>
</dbReference>
<gene>
    <name evidence="7" type="primary">LOC106817321</name>
</gene>
<dbReference type="PROSITE" id="PS50102">
    <property type="entry name" value="RRM"/>
    <property type="match status" value="2"/>
</dbReference>
<dbReference type="RefSeq" id="XP_014677469.1">
    <property type="nucleotide sequence ID" value="XM_014821983.1"/>
</dbReference>
<evidence type="ECO:0000256" key="1">
    <source>
        <dbReference type="ARBA" id="ARBA00004123"/>
    </source>
</evidence>
<reference evidence="7" key="1">
    <citation type="submission" date="2025-08" db="UniProtKB">
        <authorList>
            <consortium name="RefSeq"/>
        </authorList>
    </citation>
    <scope>IDENTIFICATION</scope>
</reference>
<keyword evidence="2" id="KW-0539">Nucleus</keyword>
<evidence type="ECO:0000256" key="3">
    <source>
        <dbReference type="PROSITE-ProRule" id="PRU00176"/>
    </source>
</evidence>
<accession>A0ABM1EZ48</accession>
<comment type="subcellular location">
    <subcellularLocation>
        <location evidence="1">Nucleus</location>
    </subcellularLocation>
</comment>
<feature type="domain" description="RRM" evidence="5">
    <location>
        <begin position="163"/>
        <end position="240"/>
    </location>
</feature>
<dbReference type="PANTHER" id="PTHR48033">
    <property type="entry name" value="RNA-BINDING (RRM/RBD/RNP MOTIFS) FAMILY PROTEIN"/>
    <property type="match status" value="1"/>
</dbReference>
<dbReference type="SMART" id="SM00360">
    <property type="entry name" value="RRM"/>
    <property type="match status" value="2"/>
</dbReference>
<dbReference type="Gene3D" id="3.30.70.330">
    <property type="match status" value="2"/>
</dbReference>
<organism evidence="6 7">
    <name type="scientific">Priapulus caudatus</name>
    <name type="common">Priapulid worm</name>
    <dbReference type="NCBI Taxonomy" id="37621"/>
    <lineage>
        <taxon>Eukaryota</taxon>
        <taxon>Metazoa</taxon>
        <taxon>Ecdysozoa</taxon>
        <taxon>Scalidophora</taxon>
        <taxon>Priapulida</taxon>
        <taxon>Priapulimorpha</taxon>
        <taxon>Priapulimorphida</taxon>
        <taxon>Priapulidae</taxon>
        <taxon>Priapulus</taxon>
    </lineage>
</organism>
<feature type="region of interest" description="Disordered" evidence="4">
    <location>
        <begin position="367"/>
        <end position="387"/>
    </location>
</feature>
<dbReference type="InterPro" id="IPR012677">
    <property type="entry name" value="Nucleotide-bd_a/b_plait_sf"/>
</dbReference>
<proteinExistence type="predicted"/>
<evidence type="ECO:0000256" key="2">
    <source>
        <dbReference type="ARBA" id="ARBA00023242"/>
    </source>
</evidence>
<evidence type="ECO:0000259" key="5">
    <source>
        <dbReference type="PROSITE" id="PS50102"/>
    </source>
</evidence>
<dbReference type="Proteomes" id="UP000695022">
    <property type="component" value="Unplaced"/>
</dbReference>
<feature type="compositionally biased region" description="Gly residues" evidence="4">
    <location>
        <begin position="367"/>
        <end position="378"/>
    </location>
</feature>
<dbReference type="SUPFAM" id="SSF54928">
    <property type="entry name" value="RNA-binding domain, RBD"/>
    <property type="match status" value="2"/>
</dbReference>
<sequence>MSDSEVQESGPGNEVFHADDENAGAFEVPATEVADESKKEPEEQVALVDTEKQEDGGHEKAENKEKSADPDDKTDEDERKLFVGGLSWESTQKDVRDYFSKFGEVVQCIVKTDPNTGRSRGFGFIVFASKDSIEKVMATTHTLKGKQIDPKVANKRPKPEPIKKVFVGGVPADLEEAEIRKHFEKFGKISELALPFDKVKSARRNFCFVLFETGEGAQEAVKSLKQTIGGHEVDVKLATPKDQQGGWGGGWVERGRGGRGGRGTFQRGRGGRGGGWNQGGGWGGGYDQGYGGGYGGYGNYDYGSGGYGSGGYGSYGGYGSGYAPGGQNYDYSSWGYDGQGYGGYGGYGNGAGAYDYSGWGYGDQSGGDYGKQKGGGRSSGYHPYQRQ</sequence>
<name>A0ABM1EZ48_PRICU</name>
<dbReference type="Pfam" id="PF00076">
    <property type="entry name" value="RRM_1"/>
    <property type="match status" value="2"/>
</dbReference>
<feature type="region of interest" description="Disordered" evidence="4">
    <location>
        <begin position="1"/>
        <end position="78"/>
    </location>
</feature>